<sequence length="64" mass="6720">MDGGQAGRVTAGRDLRVVGARKVRAPQSRMVGNAHSGEPAGKCHRKQTARPRSVRAAGEGEKVV</sequence>
<dbReference type="AlphaFoldDB" id="A0A512I970"/>
<organism evidence="2 3">
    <name type="scientific">Kocuria turfanensis</name>
    <dbReference type="NCBI Taxonomy" id="388357"/>
    <lineage>
        <taxon>Bacteria</taxon>
        <taxon>Bacillati</taxon>
        <taxon>Actinomycetota</taxon>
        <taxon>Actinomycetes</taxon>
        <taxon>Micrococcales</taxon>
        <taxon>Micrococcaceae</taxon>
        <taxon>Kocuria</taxon>
    </lineage>
</organism>
<accession>A0A512I970</accession>
<protein>
    <submittedName>
        <fullName evidence="2">Uncharacterized protein</fullName>
    </submittedName>
</protein>
<feature type="region of interest" description="Disordered" evidence="1">
    <location>
        <begin position="1"/>
        <end position="64"/>
    </location>
</feature>
<keyword evidence="3" id="KW-1185">Reference proteome</keyword>
<dbReference type="Proteomes" id="UP000321103">
    <property type="component" value="Unassembled WGS sequence"/>
</dbReference>
<evidence type="ECO:0000313" key="2">
    <source>
        <dbReference type="EMBL" id="GEO94220.1"/>
    </source>
</evidence>
<reference evidence="2 3" key="1">
    <citation type="submission" date="2019-07" db="EMBL/GenBank/DDBJ databases">
        <title>Whole genome shotgun sequence of Kocuria turfanensis NBRC 107627.</title>
        <authorList>
            <person name="Hosoyama A."/>
            <person name="Uohara A."/>
            <person name="Ohji S."/>
            <person name="Ichikawa N."/>
        </authorList>
    </citation>
    <scope>NUCLEOTIDE SEQUENCE [LARGE SCALE GENOMIC DNA]</scope>
    <source>
        <strain evidence="2 3">NBRC 107627</strain>
    </source>
</reference>
<name>A0A512I970_9MICC</name>
<evidence type="ECO:0000313" key="3">
    <source>
        <dbReference type="Proteomes" id="UP000321103"/>
    </source>
</evidence>
<feature type="compositionally biased region" description="Basic residues" evidence="1">
    <location>
        <begin position="42"/>
        <end position="53"/>
    </location>
</feature>
<dbReference type="EMBL" id="BJZS01000009">
    <property type="protein sequence ID" value="GEO94220.1"/>
    <property type="molecule type" value="Genomic_DNA"/>
</dbReference>
<proteinExistence type="predicted"/>
<evidence type="ECO:0000256" key="1">
    <source>
        <dbReference type="SAM" id="MobiDB-lite"/>
    </source>
</evidence>
<comment type="caution">
    <text evidence="2">The sequence shown here is derived from an EMBL/GenBank/DDBJ whole genome shotgun (WGS) entry which is preliminary data.</text>
</comment>
<gene>
    <name evidence="2" type="ORF">KTU01_03430</name>
</gene>